<evidence type="ECO:0000256" key="4">
    <source>
        <dbReference type="ARBA" id="ARBA00022737"/>
    </source>
</evidence>
<dbReference type="InterPro" id="IPR011004">
    <property type="entry name" value="Trimer_LpxA-like_sf"/>
</dbReference>
<keyword evidence="3 6" id="KW-0808">Transferase</keyword>
<evidence type="ECO:0000256" key="2">
    <source>
        <dbReference type="ARBA" id="ARBA00018522"/>
    </source>
</evidence>
<dbReference type="Pfam" id="PF00132">
    <property type="entry name" value="Hexapep"/>
    <property type="match status" value="1"/>
</dbReference>
<reference evidence="8 10" key="2">
    <citation type="submission" date="2016-04" db="EMBL/GenBank/DDBJ databases">
        <authorList>
            <person name="Millard A."/>
        </authorList>
    </citation>
    <scope>NUCLEOTIDE SEQUENCE [LARGE SCALE GENOMIC DNA]</scope>
    <source>
        <strain evidence="8">Isolate 22</strain>
    </source>
</reference>
<dbReference type="PROSITE" id="PS00101">
    <property type="entry name" value="HEXAPEP_TRANSFERASES"/>
    <property type="match status" value="1"/>
</dbReference>
<dbReference type="EMBL" id="MVGJ01000064">
    <property type="protein sequence ID" value="OOL82097.1"/>
    <property type="molecule type" value="Genomic_DNA"/>
</dbReference>
<evidence type="ECO:0000256" key="1">
    <source>
        <dbReference type="ARBA" id="ARBA00007274"/>
    </source>
</evidence>
<evidence type="ECO:0000313" key="7">
    <source>
        <dbReference type="EMBL" id="OOL82097.1"/>
    </source>
</evidence>
<dbReference type="GO" id="GO:0006535">
    <property type="term" value="P:cysteine biosynthetic process from serine"/>
    <property type="evidence" value="ECO:0007669"/>
    <property type="project" value="InterPro"/>
</dbReference>
<comment type="similarity">
    <text evidence="1">Belongs to the transferase hexapeptide repeat family.</text>
</comment>
<evidence type="ECO:0000313" key="9">
    <source>
        <dbReference type="Proteomes" id="UP000070452"/>
    </source>
</evidence>
<reference evidence="7 11" key="3">
    <citation type="submission" date="2017-02" db="EMBL/GenBank/DDBJ databases">
        <title>Clonality and virulence of isolates of VRE in Hematopoietic Stem Cell Transplanted (HSCT) patients.</title>
        <authorList>
            <person name="Marchi A.P."/>
            <person name="Martins R.C."/>
            <person name="Marie S.K."/>
            <person name="Levin A.S."/>
            <person name="Costa S.F."/>
        </authorList>
    </citation>
    <scope>NUCLEOTIDE SEQUENCE [LARGE SCALE GENOMIC DNA]</scope>
    <source>
        <strain evidence="7 11">LIM1759</strain>
    </source>
</reference>
<evidence type="ECO:0000313" key="10">
    <source>
        <dbReference type="Proteomes" id="UP000183509"/>
    </source>
</evidence>
<keyword evidence="5 8" id="KW-0012">Acyltransferase</keyword>
<name>A0A132P9H7_ENTFC</name>
<dbReference type="Proteomes" id="UP000191171">
    <property type="component" value="Unassembled WGS sequence"/>
</dbReference>
<accession>A0A132P9H7</accession>
<dbReference type="Proteomes" id="UP000183509">
    <property type="component" value="Unassembled WGS sequence"/>
</dbReference>
<evidence type="ECO:0000256" key="3">
    <source>
        <dbReference type="ARBA" id="ARBA00022679"/>
    </source>
</evidence>
<dbReference type="Proteomes" id="UP000070452">
    <property type="component" value="Unassembled WGS sequence"/>
</dbReference>
<dbReference type="RefSeq" id="WP_002305617.1">
    <property type="nucleotide sequence ID" value="NZ_AP022341.1"/>
</dbReference>
<dbReference type="SUPFAM" id="SSF51161">
    <property type="entry name" value="Trimeric LpxA-like enzymes"/>
    <property type="match status" value="1"/>
</dbReference>
<dbReference type="InterPro" id="IPR005881">
    <property type="entry name" value="Ser_O-AcTrfase"/>
</dbReference>
<dbReference type="InterPro" id="IPR045304">
    <property type="entry name" value="LbH_SAT"/>
</dbReference>
<evidence type="ECO:0000313" key="8">
    <source>
        <dbReference type="EMBL" id="SAM53687.1"/>
    </source>
</evidence>
<dbReference type="PANTHER" id="PTHR42811">
    <property type="entry name" value="SERINE ACETYLTRANSFERASE"/>
    <property type="match status" value="1"/>
</dbReference>
<protein>
    <recommendedName>
        <fullName evidence="2">Serine acetyltransferase</fullName>
    </recommendedName>
</protein>
<evidence type="ECO:0000256" key="5">
    <source>
        <dbReference type="ARBA" id="ARBA00023315"/>
    </source>
</evidence>
<dbReference type="PIRSF" id="PIRSF000441">
    <property type="entry name" value="CysE"/>
    <property type="match status" value="1"/>
</dbReference>
<sequence length="151" mass="16489">MNAYKLYKVERWFYLHKMEFFAKIVKALIYVLHNSSISYQTEIGDNCKFLYGGIGCVIGKDTKIGNHVIIGTNVLTGGRSNKPGMPTIGNNVYIATGAKILGNITIGDNVIVGANAVVINDVEPNCSVGGVPARVLKKDIDVNDYCSLNRY</sequence>
<dbReference type="InterPro" id="IPR001451">
    <property type="entry name" value="Hexapep"/>
</dbReference>
<dbReference type="CDD" id="cd03354">
    <property type="entry name" value="LbH_SAT"/>
    <property type="match status" value="1"/>
</dbReference>
<dbReference type="InterPro" id="IPR018357">
    <property type="entry name" value="Hexapep_transf_CS"/>
</dbReference>
<dbReference type="AlphaFoldDB" id="A0A132P9H7"/>
<dbReference type="EMBL" id="LRHK01000001">
    <property type="protein sequence ID" value="KWX18612.1"/>
    <property type="molecule type" value="Genomic_DNA"/>
</dbReference>
<gene>
    <name evidence="6" type="ORF">AWT83_09085</name>
    <name evidence="7" type="ORF">B1P95_11005</name>
    <name evidence="8" type="ORF">DTPHA_602855</name>
</gene>
<keyword evidence="4" id="KW-0677">Repeat</keyword>
<dbReference type="GO" id="GO:0009001">
    <property type="term" value="F:serine O-acetyltransferase activity"/>
    <property type="evidence" value="ECO:0007669"/>
    <property type="project" value="InterPro"/>
</dbReference>
<dbReference type="Gene3D" id="2.160.10.10">
    <property type="entry name" value="Hexapeptide repeat proteins"/>
    <property type="match status" value="1"/>
</dbReference>
<proteinExistence type="inferred from homology"/>
<reference evidence="6 9" key="1">
    <citation type="submission" date="2016-01" db="EMBL/GenBank/DDBJ databases">
        <title>Molecular Mechanisms for transfer of large genomic segments between Enterococcus faecium strains.</title>
        <authorList>
            <person name="Garcia-Solache M.A."/>
            <person name="Lebreton F."/>
            <person name="Mclaughlin R.E."/>
            <person name="Whiteaker J.D."/>
            <person name="Gilmore M.S."/>
            <person name="Rice L.B."/>
        </authorList>
    </citation>
    <scope>NUCLEOTIDE SEQUENCE [LARGE SCALE GENOMIC DNA]</scope>
    <source>
        <strain evidence="6 9">D344RRF x C68</strain>
    </source>
</reference>
<evidence type="ECO:0000313" key="6">
    <source>
        <dbReference type="EMBL" id="KWX18612.1"/>
    </source>
</evidence>
<dbReference type="EMBL" id="FKLM01000097">
    <property type="protein sequence ID" value="SAM53687.1"/>
    <property type="molecule type" value="Genomic_DNA"/>
</dbReference>
<organism evidence="6 9">
    <name type="scientific">Enterococcus faecium</name>
    <name type="common">Streptococcus faecium</name>
    <dbReference type="NCBI Taxonomy" id="1352"/>
    <lineage>
        <taxon>Bacteria</taxon>
        <taxon>Bacillati</taxon>
        <taxon>Bacillota</taxon>
        <taxon>Bacilli</taxon>
        <taxon>Lactobacillales</taxon>
        <taxon>Enterococcaceae</taxon>
        <taxon>Enterococcus</taxon>
    </lineage>
</organism>
<dbReference type="GO" id="GO:0005737">
    <property type="term" value="C:cytoplasm"/>
    <property type="evidence" value="ECO:0007669"/>
    <property type="project" value="InterPro"/>
</dbReference>
<comment type="caution">
    <text evidence="6">The sequence shown here is derived from an EMBL/GenBank/DDBJ whole genome shotgun (WGS) entry which is preliminary data.</text>
</comment>
<evidence type="ECO:0000313" key="11">
    <source>
        <dbReference type="Proteomes" id="UP000191171"/>
    </source>
</evidence>
<dbReference type="PATRIC" id="fig|1352.770.peg.911"/>